<sequence length="53" mass="6356">MANDPKRPDPDEEVDDEPTEEEIERQRRSTPDWKHPDDGKELSDRDQEWPLKP</sequence>
<reference evidence="2 3" key="1">
    <citation type="submission" date="2016-10" db="EMBL/GenBank/DDBJ databases">
        <authorList>
            <person name="de Groot N.N."/>
        </authorList>
    </citation>
    <scope>NUCLEOTIDE SEQUENCE [LARGE SCALE GENOMIC DNA]</scope>
    <source>
        <strain evidence="2 3">BS3655</strain>
    </source>
</reference>
<gene>
    <name evidence="2" type="ORF">SAMN04490185_3391</name>
</gene>
<proteinExistence type="predicted"/>
<dbReference type="AlphaFoldDB" id="A0A1H5AA92"/>
<dbReference type="RefSeq" id="WP_162842857.1">
    <property type="nucleotide sequence ID" value="NZ_FNTF01000002.1"/>
</dbReference>
<accession>A0A1H5AA92</accession>
<dbReference type="EMBL" id="FNTF01000002">
    <property type="protein sequence ID" value="SED39005.1"/>
    <property type="molecule type" value="Genomic_DNA"/>
</dbReference>
<evidence type="ECO:0000256" key="1">
    <source>
        <dbReference type="SAM" id="MobiDB-lite"/>
    </source>
</evidence>
<evidence type="ECO:0000313" key="3">
    <source>
        <dbReference type="Proteomes" id="UP000183114"/>
    </source>
</evidence>
<organism evidence="2 3">
    <name type="scientific">Pseudomonas frederiksbergensis</name>
    <dbReference type="NCBI Taxonomy" id="104087"/>
    <lineage>
        <taxon>Bacteria</taxon>
        <taxon>Pseudomonadati</taxon>
        <taxon>Pseudomonadota</taxon>
        <taxon>Gammaproteobacteria</taxon>
        <taxon>Pseudomonadales</taxon>
        <taxon>Pseudomonadaceae</taxon>
        <taxon>Pseudomonas</taxon>
    </lineage>
</organism>
<protein>
    <submittedName>
        <fullName evidence="2">Uncharacterized protein</fullName>
    </submittedName>
</protein>
<dbReference type="Proteomes" id="UP000183114">
    <property type="component" value="Unassembled WGS sequence"/>
</dbReference>
<name>A0A1H5AA92_9PSED</name>
<evidence type="ECO:0000313" key="2">
    <source>
        <dbReference type="EMBL" id="SED39005.1"/>
    </source>
</evidence>
<feature type="compositionally biased region" description="Acidic residues" evidence="1">
    <location>
        <begin position="10"/>
        <end position="23"/>
    </location>
</feature>
<feature type="compositionally biased region" description="Basic and acidic residues" evidence="1">
    <location>
        <begin position="24"/>
        <end position="53"/>
    </location>
</feature>
<feature type="region of interest" description="Disordered" evidence="1">
    <location>
        <begin position="1"/>
        <end position="53"/>
    </location>
</feature>